<dbReference type="AlphaFoldDB" id="A0A8J5SBD4"/>
<evidence type="ECO:0000259" key="9">
    <source>
        <dbReference type="PROSITE" id="PS50235"/>
    </source>
</evidence>
<evidence type="ECO:0000313" key="11">
    <source>
        <dbReference type="Proteomes" id="UP000729402"/>
    </source>
</evidence>
<feature type="compositionally biased region" description="Polar residues" evidence="8">
    <location>
        <begin position="497"/>
        <end position="508"/>
    </location>
</feature>
<dbReference type="PANTHER" id="PTHR24006">
    <property type="entry name" value="UBIQUITIN CARBOXYL-TERMINAL HYDROLASE"/>
    <property type="match status" value="1"/>
</dbReference>
<dbReference type="GO" id="GO:0005634">
    <property type="term" value="C:nucleus"/>
    <property type="evidence" value="ECO:0007669"/>
    <property type="project" value="TreeGrafter"/>
</dbReference>
<feature type="region of interest" description="Disordered" evidence="8">
    <location>
        <begin position="563"/>
        <end position="586"/>
    </location>
</feature>
<feature type="compositionally biased region" description="Basic and acidic residues" evidence="8">
    <location>
        <begin position="91"/>
        <end position="101"/>
    </location>
</feature>
<dbReference type="InterPro" id="IPR050164">
    <property type="entry name" value="Peptidase_C19"/>
</dbReference>
<protein>
    <recommendedName>
        <fullName evidence="7">Ubiquitin carboxyl-terminal hydrolase</fullName>
        <ecNumber evidence="7">3.4.19.12</ecNumber>
    </recommendedName>
</protein>
<comment type="function">
    <text evidence="6 7">Recognizes and hydrolyzes the peptide bond at the C-terminal Gly of ubiquitin. Involved in the processing of poly-ubiquitin precursors as well as that of ubiquitinated proteins.</text>
</comment>
<feature type="compositionally biased region" description="Polar residues" evidence="8">
    <location>
        <begin position="567"/>
        <end position="576"/>
    </location>
</feature>
<dbReference type="GO" id="GO:0016579">
    <property type="term" value="P:protein deubiquitination"/>
    <property type="evidence" value="ECO:0007669"/>
    <property type="project" value="InterPro"/>
</dbReference>
<dbReference type="EMBL" id="JAAALK010000287">
    <property type="protein sequence ID" value="KAG8059797.1"/>
    <property type="molecule type" value="Genomic_DNA"/>
</dbReference>
<evidence type="ECO:0000313" key="10">
    <source>
        <dbReference type="EMBL" id="KAG8059797.1"/>
    </source>
</evidence>
<dbReference type="PANTHER" id="PTHR24006:SF747">
    <property type="entry name" value="UBIQUITIN CARBOXYL-TERMINAL HYDROLASE 20"/>
    <property type="match status" value="1"/>
</dbReference>
<keyword evidence="3 7" id="KW-0833">Ubl conjugation pathway</keyword>
<keyword evidence="11" id="KW-1185">Reference proteome</keyword>
<evidence type="ECO:0000256" key="7">
    <source>
        <dbReference type="RuleBase" id="RU366025"/>
    </source>
</evidence>
<dbReference type="GO" id="GO:0004843">
    <property type="term" value="F:cysteine-type deubiquitinase activity"/>
    <property type="evidence" value="ECO:0007669"/>
    <property type="project" value="UniProtKB-UniRule"/>
</dbReference>
<dbReference type="Pfam" id="PF00443">
    <property type="entry name" value="UCH"/>
    <property type="match status" value="1"/>
</dbReference>
<feature type="region of interest" description="Disordered" evidence="8">
    <location>
        <begin position="1"/>
        <end position="25"/>
    </location>
</feature>
<evidence type="ECO:0000256" key="8">
    <source>
        <dbReference type="SAM" id="MobiDB-lite"/>
    </source>
</evidence>
<dbReference type="GO" id="GO:0005829">
    <property type="term" value="C:cytosol"/>
    <property type="evidence" value="ECO:0007669"/>
    <property type="project" value="TreeGrafter"/>
</dbReference>
<dbReference type="PROSITE" id="PS00973">
    <property type="entry name" value="USP_2"/>
    <property type="match status" value="1"/>
</dbReference>
<dbReference type="EC" id="3.4.19.12" evidence="7"/>
<sequence>MADQAGAAAASESAPVPCEVAESGDVKSEQYQPFFSMCQPICSVSYADSWDMVCAPAIKSNEHNSSLDPMDDKHMPTTPWPENKQPQSESISDKVDGENKLRSSPLMDTEPSLEQRVMDTEQSMSDTEPCDKEDNKLSLSFSCNRQSQLVGAGLGNMGNTCFLNSILQCVTHTVPLFLKLRSTDHCAPCSYDNDGFCSFCALKEHIDESIQRSGSVLRPVRFRDNLRKLSSDFRPGQQEDAHEFLRCLLDNLHKCTIDRKSKDKPSSFDEESIVKQVFGGRLKSQLICCECGHCSETFEPFLDLSLEIDQVDNLVDALESFTKVEQIGDAQNKLTCEHCNAKVSKNKQLMLDRSPDVIAFHLKRFTTIDNYVEKIDKHVMYPLELDLKPFHSDPYNDNELKYDLYGIVEHSGLPNYGHYVCSIRSSPSTWHLMNDSHVDSISEVSALNQEGYILFYVRQGKFEWFSSLLEQKEAIHPENMSGASPVSVLENIDVDCPTSSGEGSNNSPGDKLENNKTSQCKTSLHCEEQAKGCPTNAFNSSGVKDEIRPSKLSLHDDVAMRYPGSAAETTNLERPSTPSPKRKPVFTDNGLDVFDFELFEDEEDTLIPKSEYKPKLKKTKSESASKSTKGPAIDKNLSRLFRSMPIARRKGMLDCLNKQVNAEQEYRSCPRSDPLNKKRRKLNIPVLQF</sequence>
<evidence type="ECO:0000256" key="4">
    <source>
        <dbReference type="ARBA" id="ARBA00022801"/>
    </source>
</evidence>
<comment type="catalytic activity">
    <reaction evidence="7">
        <text>Thiol-dependent hydrolysis of ester, thioester, amide, peptide and isopeptide bonds formed by the C-terminal Gly of ubiquitin (a 76-residue protein attached to proteins as an intracellular targeting signal).</text>
        <dbReference type="EC" id="3.4.19.12"/>
    </reaction>
</comment>
<feature type="domain" description="USP" evidence="9">
    <location>
        <begin position="152"/>
        <end position="459"/>
    </location>
</feature>
<name>A0A8J5SBD4_ZIZPA</name>
<keyword evidence="4 7" id="KW-0378">Hydrolase</keyword>
<dbReference type="GO" id="GO:0006508">
    <property type="term" value="P:proteolysis"/>
    <property type="evidence" value="ECO:0007669"/>
    <property type="project" value="UniProtKB-KW"/>
</dbReference>
<evidence type="ECO:0000256" key="1">
    <source>
        <dbReference type="ARBA" id="ARBA00009085"/>
    </source>
</evidence>
<dbReference type="Proteomes" id="UP000729402">
    <property type="component" value="Unassembled WGS sequence"/>
</dbReference>
<keyword evidence="5 7" id="KW-0788">Thiol protease</keyword>
<dbReference type="OrthoDB" id="420187at2759"/>
<evidence type="ECO:0000256" key="2">
    <source>
        <dbReference type="ARBA" id="ARBA00022670"/>
    </source>
</evidence>
<proteinExistence type="inferred from homology"/>
<reference evidence="10" key="2">
    <citation type="submission" date="2021-02" db="EMBL/GenBank/DDBJ databases">
        <authorList>
            <person name="Kimball J.A."/>
            <person name="Haas M.W."/>
            <person name="Macchietto M."/>
            <person name="Kono T."/>
            <person name="Duquette J."/>
            <person name="Shao M."/>
        </authorList>
    </citation>
    <scope>NUCLEOTIDE SEQUENCE</scope>
    <source>
        <tissue evidence="10">Fresh leaf tissue</tissue>
    </source>
</reference>
<feature type="compositionally biased region" description="Low complexity" evidence="8">
    <location>
        <begin position="1"/>
        <end position="14"/>
    </location>
</feature>
<dbReference type="InterPro" id="IPR018200">
    <property type="entry name" value="USP_CS"/>
</dbReference>
<comment type="similarity">
    <text evidence="1 7">Belongs to the peptidase C19 family.</text>
</comment>
<accession>A0A8J5SBD4</accession>
<comment type="caution">
    <text evidence="10">The sequence shown here is derived from an EMBL/GenBank/DDBJ whole genome shotgun (WGS) entry which is preliminary data.</text>
</comment>
<dbReference type="PROSITE" id="PS50235">
    <property type="entry name" value="USP_3"/>
    <property type="match status" value="1"/>
</dbReference>
<dbReference type="PROSITE" id="PS00972">
    <property type="entry name" value="USP_1"/>
    <property type="match status" value="1"/>
</dbReference>
<feature type="region of interest" description="Disordered" evidence="8">
    <location>
        <begin position="61"/>
        <end position="115"/>
    </location>
</feature>
<evidence type="ECO:0000256" key="5">
    <source>
        <dbReference type="ARBA" id="ARBA00022807"/>
    </source>
</evidence>
<dbReference type="FunFam" id="3.90.70.10:FF:000116">
    <property type="entry name" value="Ubiquitin carboxyl-terminal hydrolase 20"/>
    <property type="match status" value="1"/>
</dbReference>
<evidence type="ECO:0000256" key="6">
    <source>
        <dbReference type="ARBA" id="ARBA00037450"/>
    </source>
</evidence>
<organism evidence="10 11">
    <name type="scientific">Zizania palustris</name>
    <name type="common">Northern wild rice</name>
    <dbReference type="NCBI Taxonomy" id="103762"/>
    <lineage>
        <taxon>Eukaryota</taxon>
        <taxon>Viridiplantae</taxon>
        <taxon>Streptophyta</taxon>
        <taxon>Embryophyta</taxon>
        <taxon>Tracheophyta</taxon>
        <taxon>Spermatophyta</taxon>
        <taxon>Magnoliopsida</taxon>
        <taxon>Liliopsida</taxon>
        <taxon>Poales</taxon>
        <taxon>Poaceae</taxon>
        <taxon>BOP clade</taxon>
        <taxon>Oryzoideae</taxon>
        <taxon>Oryzeae</taxon>
        <taxon>Zizaniinae</taxon>
        <taxon>Zizania</taxon>
    </lineage>
</organism>
<evidence type="ECO:0000256" key="3">
    <source>
        <dbReference type="ARBA" id="ARBA00022786"/>
    </source>
</evidence>
<reference evidence="10" key="1">
    <citation type="journal article" date="2021" name="bioRxiv">
        <title>Whole Genome Assembly and Annotation of Northern Wild Rice, Zizania palustris L., Supports a Whole Genome Duplication in the Zizania Genus.</title>
        <authorList>
            <person name="Haas M."/>
            <person name="Kono T."/>
            <person name="Macchietto M."/>
            <person name="Millas R."/>
            <person name="McGilp L."/>
            <person name="Shao M."/>
            <person name="Duquette J."/>
            <person name="Hirsch C.N."/>
            <person name="Kimball J."/>
        </authorList>
    </citation>
    <scope>NUCLEOTIDE SEQUENCE</scope>
    <source>
        <tissue evidence="10">Fresh leaf tissue</tissue>
    </source>
</reference>
<keyword evidence="2 7" id="KW-0645">Protease</keyword>
<dbReference type="InterPro" id="IPR001394">
    <property type="entry name" value="Peptidase_C19_UCH"/>
</dbReference>
<gene>
    <name evidence="10" type="ORF">GUJ93_ZPchr0002g26014</name>
</gene>
<dbReference type="InterPro" id="IPR028889">
    <property type="entry name" value="USP"/>
</dbReference>
<feature type="region of interest" description="Disordered" evidence="8">
    <location>
        <begin position="493"/>
        <end position="516"/>
    </location>
</feature>